<evidence type="ECO:0000313" key="2">
    <source>
        <dbReference type="EMBL" id="SFM74207.1"/>
    </source>
</evidence>
<name>A0A1I4TCB5_9FLAO</name>
<reference evidence="3" key="1">
    <citation type="submission" date="2016-10" db="EMBL/GenBank/DDBJ databases">
        <authorList>
            <person name="Varghese N."/>
            <person name="Submissions S."/>
        </authorList>
    </citation>
    <scope>NUCLEOTIDE SEQUENCE [LARGE SCALE GENOMIC DNA]</scope>
    <source>
        <strain evidence="3">DSM 4002</strain>
    </source>
</reference>
<dbReference type="AlphaFoldDB" id="A0A1I4TCB5"/>
<protein>
    <submittedName>
        <fullName evidence="2">Uncharacterized protein</fullName>
    </submittedName>
</protein>
<keyword evidence="1" id="KW-0732">Signal</keyword>
<dbReference type="RefSeq" id="WP_024980238.1">
    <property type="nucleotide sequence ID" value="NZ_CBCRUM010000008.1"/>
</dbReference>
<evidence type="ECO:0000313" key="3">
    <source>
        <dbReference type="Proteomes" id="UP000182961"/>
    </source>
</evidence>
<sequence>MKNFITFLFFTFSLTVMAQSHVIVKHNGEKLNVNYIKNENNTLYFNSGKDQVEQTISAFAVAEIINNATNESTKVSDKIVINGEQDYNKVMVIAPKASTGLTTTKNTVVSNRIKGQTPLSVQQQNIVALKRKAAKEGLPFVAIVKKNRAESSATMYAY</sequence>
<keyword evidence="3" id="KW-1185">Reference proteome</keyword>
<dbReference type="eggNOG" id="ENOG5032S9H">
    <property type="taxonomic scope" value="Bacteria"/>
</dbReference>
<feature type="chain" id="PRO_5010315177" evidence="1">
    <location>
        <begin position="19"/>
        <end position="158"/>
    </location>
</feature>
<feature type="signal peptide" evidence="1">
    <location>
        <begin position="1"/>
        <end position="18"/>
    </location>
</feature>
<organism evidence="2 3">
    <name type="scientific">Flavobacterium succinicans</name>
    <dbReference type="NCBI Taxonomy" id="29536"/>
    <lineage>
        <taxon>Bacteria</taxon>
        <taxon>Pseudomonadati</taxon>
        <taxon>Bacteroidota</taxon>
        <taxon>Flavobacteriia</taxon>
        <taxon>Flavobacteriales</taxon>
        <taxon>Flavobacteriaceae</taxon>
        <taxon>Flavobacterium</taxon>
    </lineage>
</organism>
<gene>
    <name evidence="2" type="ORF">SAMN05444143_10258</name>
</gene>
<proteinExistence type="predicted"/>
<dbReference type="Proteomes" id="UP000182961">
    <property type="component" value="Unassembled WGS sequence"/>
</dbReference>
<evidence type="ECO:0000256" key="1">
    <source>
        <dbReference type="SAM" id="SignalP"/>
    </source>
</evidence>
<accession>A0A1I4TCB5</accession>
<dbReference type="EMBL" id="FOUT01000002">
    <property type="protein sequence ID" value="SFM74207.1"/>
    <property type="molecule type" value="Genomic_DNA"/>
</dbReference>